<feature type="coiled-coil region" evidence="7">
    <location>
        <begin position="151"/>
        <end position="180"/>
    </location>
</feature>
<comment type="similarity">
    <text evidence="6">Belongs to the class I-like SAM-binding methyltransferase superfamily. RMT2 methyltransferase family.</text>
</comment>
<dbReference type="Proteomes" id="UP000774326">
    <property type="component" value="Unassembled WGS sequence"/>
</dbReference>
<dbReference type="EC" id="2.1.1.-" evidence="6"/>
<dbReference type="SUPFAM" id="SSF53335">
    <property type="entry name" value="S-adenosyl-L-methionine-dependent methyltransferases"/>
    <property type="match status" value="1"/>
</dbReference>
<evidence type="ECO:0000256" key="7">
    <source>
        <dbReference type="SAM" id="Coils"/>
    </source>
</evidence>
<dbReference type="AlphaFoldDB" id="A0A9P8Q083"/>
<feature type="domain" description="RMT2" evidence="8">
    <location>
        <begin position="197"/>
        <end position="436"/>
    </location>
</feature>
<keyword evidence="5 6" id="KW-0539">Nucleus</keyword>
<evidence type="ECO:0000313" key="9">
    <source>
        <dbReference type="EMBL" id="KAH3680454.1"/>
    </source>
</evidence>
<dbReference type="EMBL" id="JAEUBG010004734">
    <property type="protein sequence ID" value="KAH3680454.1"/>
    <property type="molecule type" value="Genomic_DNA"/>
</dbReference>
<dbReference type="InterPro" id="IPR017408">
    <property type="entry name" value="Arginine_N-MeTrfase_2"/>
</dbReference>
<dbReference type="InterPro" id="IPR051038">
    <property type="entry name" value="RMT2/GAMT_Mtase"/>
</dbReference>
<comment type="caution">
    <text evidence="9">The sequence shown here is derived from an EMBL/GenBank/DDBJ whole genome shotgun (WGS) entry which is preliminary data.</text>
</comment>
<sequence>MSELHELCTFPIRPITSEYVTKLQYFLSNGIPATYTLEEAEAYLAGKEDEELSSTTTPLHIIATNLPSDLSEDEKKVVTELIEELFAWGAGWNLIDGKEQTPGDILFERGFKGTGFYEAIVDAGVRAELLLRKINGGEVEFLSDDEGDIVIGEEERELRRQFEEAQAQREKEQEQEQEEIPELVQEDKELDDKYNLETPAGNQETYLSTKLTYTDDALLTSANDGVMMEWEREIMKAAADTLFKTREEKDTPQEDLEEFVVLNIGFGMGIIDTLIQEKKPTKHYISEAHPDVLAKMKKDGWYEKQNVVILEGRWQETLPELLTKGVFFNGIYYDTFSEHYTDMLDLYDVVVGLLKPSGIFSFFNGLGADRQVIYDVYRKIVEIDLNNYGLNVIYKDLDAPKTTLKETDNKDESEWNGINRPYWRCETFYHPEIRFI</sequence>
<evidence type="ECO:0000313" key="10">
    <source>
        <dbReference type="Proteomes" id="UP000774326"/>
    </source>
</evidence>
<proteinExistence type="inferred from homology"/>
<evidence type="ECO:0000259" key="8">
    <source>
        <dbReference type="PROSITE" id="PS51559"/>
    </source>
</evidence>
<dbReference type="PROSITE" id="PS51559">
    <property type="entry name" value="SAM_RMT2"/>
    <property type="match status" value="1"/>
</dbReference>
<evidence type="ECO:0000256" key="6">
    <source>
        <dbReference type="PIRNR" id="PIRNR038148"/>
    </source>
</evidence>
<evidence type="ECO:0000256" key="2">
    <source>
        <dbReference type="ARBA" id="ARBA00022603"/>
    </source>
</evidence>
<dbReference type="FunFam" id="3.40.50.150:FF:000310">
    <property type="entry name" value="Arginine N-methyltransferase 2"/>
    <property type="match status" value="1"/>
</dbReference>
<name>A0A9P8Q083_WICPI</name>
<dbReference type="OrthoDB" id="19014at2759"/>
<reference evidence="9" key="2">
    <citation type="submission" date="2021-01" db="EMBL/GenBank/DDBJ databases">
        <authorList>
            <person name="Schikora-Tamarit M.A."/>
        </authorList>
    </citation>
    <scope>NUCLEOTIDE SEQUENCE</scope>
    <source>
        <strain evidence="9">CBS2887</strain>
    </source>
</reference>
<dbReference type="GO" id="GO:0005634">
    <property type="term" value="C:nucleus"/>
    <property type="evidence" value="ECO:0007669"/>
    <property type="project" value="UniProtKB-SubCell"/>
</dbReference>
<dbReference type="GO" id="GO:0032259">
    <property type="term" value="P:methylation"/>
    <property type="evidence" value="ECO:0007669"/>
    <property type="project" value="UniProtKB-KW"/>
</dbReference>
<dbReference type="PANTHER" id="PTHR32379">
    <property type="entry name" value="GUANIDINOACETATE N-METHYLTRANSFERASE"/>
    <property type="match status" value="1"/>
</dbReference>
<dbReference type="InterPro" id="IPR026480">
    <property type="entry name" value="RMT2_dom"/>
</dbReference>
<keyword evidence="1 6" id="KW-0963">Cytoplasm</keyword>
<evidence type="ECO:0000256" key="4">
    <source>
        <dbReference type="ARBA" id="ARBA00022691"/>
    </source>
</evidence>
<evidence type="ECO:0000256" key="5">
    <source>
        <dbReference type="ARBA" id="ARBA00023242"/>
    </source>
</evidence>
<dbReference type="InterPro" id="IPR029063">
    <property type="entry name" value="SAM-dependent_MTases_sf"/>
</dbReference>
<reference evidence="9" key="1">
    <citation type="journal article" date="2021" name="Open Biol.">
        <title>Shared evolutionary footprints suggest mitochondrial oxidative damage underlies multiple complex I losses in fungi.</title>
        <authorList>
            <person name="Schikora-Tamarit M.A."/>
            <person name="Marcet-Houben M."/>
            <person name="Nosek J."/>
            <person name="Gabaldon T."/>
        </authorList>
    </citation>
    <scope>NUCLEOTIDE SEQUENCE</scope>
    <source>
        <strain evidence="9">CBS2887</strain>
    </source>
</reference>
<accession>A0A9P8Q083</accession>
<dbReference type="PANTHER" id="PTHR32379:SF1">
    <property type="entry name" value="GUANIDINOACETATE N-METHYLTRANSFERASE"/>
    <property type="match status" value="1"/>
</dbReference>
<dbReference type="GO" id="GO:0005737">
    <property type="term" value="C:cytoplasm"/>
    <property type="evidence" value="ECO:0007669"/>
    <property type="project" value="UniProtKB-SubCell"/>
</dbReference>
<keyword evidence="2 6" id="KW-0489">Methyltransferase</keyword>
<keyword evidence="10" id="KW-1185">Reference proteome</keyword>
<keyword evidence="3 6" id="KW-0808">Transferase</keyword>
<comment type="subunit">
    <text evidence="6">Monomer.</text>
</comment>
<dbReference type="PIRSF" id="PIRSF038148">
    <property type="entry name" value="Arginine_N-mtfrase-2"/>
    <property type="match status" value="1"/>
</dbReference>
<gene>
    <name evidence="9" type="ORF">WICPIJ_008283</name>
</gene>
<evidence type="ECO:0000256" key="3">
    <source>
        <dbReference type="ARBA" id="ARBA00022679"/>
    </source>
</evidence>
<dbReference type="Gene3D" id="3.40.50.150">
    <property type="entry name" value="Vaccinia Virus protein VP39"/>
    <property type="match status" value="1"/>
</dbReference>
<evidence type="ECO:0000256" key="1">
    <source>
        <dbReference type="ARBA" id="ARBA00022490"/>
    </source>
</evidence>
<protein>
    <recommendedName>
        <fullName evidence="6">Arginine N-methyltransferase 2</fullName>
        <ecNumber evidence="6">2.1.1.-</ecNumber>
    </recommendedName>
</protein>
<keyword evidence="7" id="KW-0175">Coiled coil</keyword>
<dbReference type="GO" id="GO:0019702">
    <property type="term" value="F:protein arginine N5-methyltransferase activity"/>
    <property type="evidence" value="ECO:0007669"/>
    <property type="project" value="TreeGrafter"/>
</dbReference>
<comment type="function">
    <text evidence="6">S-adenosyl-L-methionine-dependent protein-arginine N-methyltransferase that methylates the delta-nitrogen atom of arginine residues to form N5-methylarginine (type IV) in target proteins. Monomethylates ribosomal protein L12.</text>
</comment>
<keyword evidence="4" id="KW-0949">S-adenosyl-L-methionine</keyword>
<comment type="subcellular location">
    <subcellularLocation>
        <location evidence="6">Cytoplasm</location>
    </subcellularLocation>
    <subcellularLocation>
        <location evidence="6">Nucleus</location>
    </subcellularLocation>
</comment>
<organism evidence="9 10">
    <name type="scientific">Wickerhamomyces pijperi</name>
    <name type="common">Yeast</name>
    <name type="synonym">Pichia pijperi</name>
    <dbReference type="NCBI Taxonomy" id="599730"/>
    <lineage>
        <taxon>Eukaryota</taxon>
        <taxon>Fungi</taxon>
        <taxon>Dikarya</taxon>
        <taxon>Ascomycota</taxon>
        <taxon>Saccharomycotina</taxon>
        <taxon>Saccharomycetes</taxon>
        <taxon>Phaffomycetales</taxon>
        <taxon>Wickerhamomycetaceae</taxon>
        <taxon>Wickerhamomyces</taxon>
    </lineage>
</organism>